<name>A0ABW4X3U8_9BACT</name>
<evidence type="ECO:0000259" key="1">
    <source>
        <dbReference type="Pfam" id="PF08388"/>
    </source>
</evidence>
<protein>
    <submittedName>
        <fullName evidence="2">Group II intron maturase-specific domain-containing protein</fullName>
    </submittedName>
</protein>
<keyword evidence="3" id="KW-1185">Reference proteome</keyword>
<evidence type="ECO:0000313" key="2">
    <source>
        <dbReference type="EMBL" id="MFD2068860.1"/>
    </source>
</evidence>
<sequence length="69" mass="8376">MKGWINYYGHFYKSELQRLLNYLNLILKSWARQKFKKLRGRKVRASNWLGRVTKTVPNLFAHWQLGVRP</sequence>
<dbReference type="EMBL" id="JBHUHV010000057">
    <property type="protein sequence ID" value="MFD2068860.1"/>
    <property type="molecule type" value="Genomic_DNA"/>
</dbReference>
<dbReference type="RefSeq" id="WP_377470495.1">
    <property type="nucleotide sequence ID" value="NZ_JAJJWI010000034.1"/>
</dbReference>
<evidence type="ECO:0000313" key="3">
    <source>
        <dbReference type="Proteomes" id="UP001597369"/>
    </source>
</evidence>
<dbReference type="InterPro" id="IPR013597">
    <property type="entry name" value="Mat_intron_G2"/>
</dbReference>
<organism evidence="2 3">
    <name type="scientific">Pontibacter silvestris</name>
    <dbReference type="NCBI Taxonomy" id="2305183"/>
    <lineage>
        <taxon>Bacteria</taxon>
        <taxon>Pseudomonadati</taxon>
        <taxon>Bacteroidota</taxon>
        <taxon>Cytophagia</taxon>
        <taxon>Cytophagales</taxon>
        <taxon>Hymenobacteraceae</taxon>
        <taxon>Pontibacter</taxon>
    </lineage>
</organism>
<gene>
    <name evidence="2" type="ORF">ACFSKU_18360</name>
</gene>
<reference evidence="3" key="1">
    <citation type="journal article" date="2019" name="Int. J. Syst. Evol. Microbiol.">
        <title>The Global Catalogue of Microorganisms (GCM) 10K type strain sequencing project: providing services to taxonomists for standard genome sequencing and annotation.</title>
        <authorList>
            <consortium name="The Broad Institute Genomics Platform"/>
            <consortium name="The Broad Institute Genome Sequencing Center for Infectious Disease"/>
            <person name="Wu L."/>
            <person name="Ma J."/>
        </authorList>
    </citation>
    <scope>NUCLEOTIDE SEQUENCE [LARGE SCALE GENOMIC DNA]</scope>
    <source>
        <strain evidence="3">JCM 16545</strain>
    </source>
</reference>
<comment type="caution">
    <text evidence="2">The sequence shown here is derived from an EMBL/GenBank/DDBJ whole genome shotgun (WGS) entry which is preliminary data.</text>
</comment>
<dbReference type="Pfam" id="PF08388">
    <property type="entry name" value="GIIM"/>
    <property type="match status" value="1"/>
</dbReference>
<accession>A0ABW4X3U8</accession>
<feature type="domain" description="Group II intron maturase-specific" evidence="1">
    <location>
        <begin position="2"/>
        <end position="44"/>
    </location>
</feature>
<dbReference type="Proteomes" id="UP001597369">
    <property type="component" value="Unassembled WGS sequence"/>
</dbReference>
<proteinExistence type="predicted"/>